<protein>
    <recommendedName>
        <fullName evidence="12">Ionotropic glutamate receptor C-terminal domain-containing protein</fullName>
    </recommendedName>
</protein>
<dbReference type="GO" id="GO:0015276">
    <property type="term" value="F:ligand-gated monoatomic ion channel activity"/>
    <property type="evidence" value="ECO:0007669"/>
    <property type="project" value="InterPro"/>
</dbReference>
<evidence type="ECO:0000256" key="7">
    <source>
        <dbReference type="ARBA" id="ARBA00023170"/>
    </source>
</evidence>
<organism evidence="13 14">
    <name type="scientific">Castanea mollissima</name>
    <name type="common">Chinese chestnut</name>
    <dbReference type="NCBI Taxonomy" id="60419"/>
    <lineage>
        <taxon>Eukaryota</taxon>
        <taxon>Viridiplantae</taxon>
        <taxon>Streptophyta</taxon>
        <taxon>Embryophyta</taxon>
        <taxon>Tracheophyta</taxon>
        <taxon>Spermatophyta</taxon>
        <taxon>Magnoliopsida</taxon>
        <taxon>eudicotyledons</taxon>
        <taxon>Gunneridae</taxon>
        <taxon>Pentapetalae</taxon>
        <taxon>rosids</taxon>
        <taxon>fabids</taxon>
        <taxon>Fagales</taxon>
        <taxon>Fagaceae</taxon>
        <taxon>Castanea</taxon>
    </lineage>
</organism>
<dbReference type="AlphaFoldDB" id="A0A8J4QDS2"/>
<dbReference type="OrthoDB" id="5984008at2759"/>
<keyword evidence="7" id="KW-0675">Receptor</keyword>
<feature type="transmembrane region" description="Helical" evidence="11">
    <location>
        <begin position="316"/>
        <end position="334"/>
    </location>
</feature>
<dbReference type="InterPro" id="IPR001320">
    <property type="entry name" value="Iontro_rcpt_C"/>
</dbReference>
<evidence type="ECO:0000259" key="12">
    <source>
        <dbReference type="SMART" id="SM00079"/>
    </source>
</evidence>
<dbReference type="PANTHER" id="PTHR18966">
    <property type="entry name" value="IONOTROPIC GLUTAMATE RECEPTOR"/>
    <property type="match status" value="1"/>
</dbReference>
<evidence type="ECO:0000256" key="9">
    <source>
        <dbReference type="ARBA" id="ARBA00023286"/>
    </source>
</evidence>
<sequence>MGLGFSESINENAIYSSSMKELGQVFWPGGPWYTPRGWTLPTSAKPLRIGVPVGSIFKQYVKVEYDQSENKTSYTGFAINVFKATVERLPFHLPYNFFPFNGTYNALVEQIHLKNFDAVIGDIAVMAKQHQHAEFTHPYTESGLRQYMSTMVLLYGIERNNNPELKGSVLNQLGTLMWLAYGTLFSIHGERIHSNLSRMTIVVWVFVALVIMQTYTAILTSMLTFQQLEPTIADVEALQNSNAMVGHRNGSFVSEYLADVLHFKPDNIKAFTSLEAYAQALRSKEIAAASLEYPLAKLFLAKYCKGFTISGPTYKFGGFGFVILLLLSFAFLFIKTYKIKTVIKEVI</sequence>
<feature type="transmembrane region" description="Helical" evidence="11">
    <location>
        <begin position="169"/>
        <end position="187"/>
    </location>
</feature>
<name>A0A8J4QDS2_9ROSI</name>
<evidence type="ECO:0000256" key="6">
    <source>
        <dbReference type="ARBA" id="ARBA00023136"/>
    </source>
</evidence>
<keyword evidence="14" id="KW-1185">Reference proteome</keyword>
<keyword evidence="4 11" id="KW-1133">Transmembrane helix</keyword>
<dbReference type="Pfam" id="PF00060">
    <property type="entry name" value="Lig_chan"/>
    <property type="match status" value="1"/>
</dbReference>
<proteinExistence type="predicted"/>
<keyword evidence="3 11" id="KW-0812">Transmembrane</keyword>
<dbReference type="GO" id="GO:0016020">
    <property type="term" value="C:membrane"/>
    <property type="evidence" value="ECO:0007669"/>
    <property type="project" value="UniProtKB-SubCell"/>
</dbReference>
<evidence type="ECO:0000256" key="4">
    <source>
        <dbReference type="ARBA" id="ARBA00022989"/>
    </source>
</evidence>
<keyword evidence="10" id="KW-0407">Ion channel</keyword>
<evidence type="ECO:0000313" key="13">
    <source>
        <dbReference type="EMBL" id="KAF3943733.1"/>
    </source>
</evidence>
<keyword evidence="6 11" id="KW-0472">Membrane</keyword>
<dbReference type="EMBL" id="JRKL02012797">
    <property type="protein sequence ID" value="KAF3943733.1"/>
    <property type="molecule type" value="Genomic_DNA"/>
</dbReference>
<evidence type="ECO:0000313" key="14">
    <source>
        <dbReference type="Proteomes" id="UP000737018"/>
    </source>
</evidence>
<feature type="domain" description="Ionotropic glutamate receptor C-terminal" evidence="12">
    <location>
        <begin position="48"/>
        <end position="341"/>
    </location>
</feature>
<accession>A0A8J4QDS2</accession>
<evidence type="ECO:0000256" key="11">
    <source>
        <dbReference type="SAM" id="Phobius"/>
    </source>
</evidence>
<reference evidence="13" key="1">
    <citation type="submission" date="2020-03" db="EMBL/GenBank/DDBJ databases">
        <title>Castanea mollissima Vanexum genome sequencing.</title>
        <authorList>
            <person name="Staton M."/>
        </authorList>
    </citation>
    <scope>NUCLEOTIDE SEQUENCE</scope>
    <source>
        <tissue evidence="13">Leaf</tissue>
    </source>
</reference>
<keyword evidence="9" id="KW-1071">Ligand-gated ion channel</keyword>
<comment type="subcellular location">
    <subcellularLocation>
        <location evidence="1">Membrane</location>
        <topology evidence="1">Multi-pass membrane protein</topology>
    </subcellularLocation>
</comment>
<evidence type="ECO:0000256" key="1">
    <source>
        <dbReference type="ARBA" id="ARBA00004141"/>
    </source>
</evidence>
<evidence type="ECO:0000256" key="5">
    <source>
        <dbReference type="ARBA" id="ARBA00023065"/>
    </source>
</evidence>
<feature type="transmembrane region" description="Helical" evidence="11">
    <location>
        <begin position="199"/>
        <end position="218"/>
    </location>
</feature>
<dbReference type="CDD" id="cd13686">
    <property type="entry name" value="GluR_Plant"/>
    <property type="match status" value="1"/>
</dbReference>
<evidence type="ECO:0000256" key="2">
    <source>
        <dbReference type="ARBA" id="ARBA00022448"/>
    </source>
</evidence>
<evidence type="ECO:0000256" key="8">
    <source>
        <dbReference type="ARBA" id="ARBA00023180"/>
    </source>
</evidence>
<keyword evidence="2" id="KW-0813">Transport</keyword>
<dbReference type="SUPFAM" id="SSF53850">
    <property type="entry name" value="Periplasmic binding protein-like II"/>
    <property type="match status" value="1"/>
</dbReference>
<evidence type="ECO:0000256" key="3">
    <source>
        <dbReference type="ARBA" id="ARBA00022692"/>
    </source>
</evidence>
<dbReference type="SMART" id="SM00079">
    <property type="entry name" value="PBPe"/>
    <property type="match status" value="1"/>
</dbReference>
<evidence type="ECO:0000256" key="10">
    <source>
        <dbReference type="ARBA" id="ARBA00023303"/>
    </source>
</evidence>
<keyword evidence="5" id="KW-0406">Ion transport</keyword>
<comment type="caution">
    <text evidence="13">The sequence shown here is derived from an EMBL/GenBank/DDBJ whole genome shotgun (WGS) entry which is preliminary data.</text>
</comment>
<dbReference type="Proteomes" id="UP000737018">
    <property type="component" value="Unassembled WGS sequence"/>
</dbReference>
<gene>
    <name evidence="13" type="ORF">CMV_029734</name>
</gene>
<dbReference type="InterPro" id="IPR015683">
    <property type="entry name" value="Ionotropic_Glu_rcpt"/>
</dbReference>
<dbReference type="Gene3D" id="3.40.190.10">
    <property type="entry name" value="Periplasmic binding protein-like II"/>
    <property type="match status" value="2"/>
</dbReference>
<dbReference type="FunFam" id="1.10.287.70:FF:000172">
    <property type="entry name" value="Glutamate receptor"/>
    <property type="match status" value="1"/>
</dbReference>
<keyword evidence="8" id="KW-0325">Glycoprotein</keyword>